<gene>
    <name evidence="2" type="ORF">LZ495_43185</name>
</gene>
<dbReference type="InterPro" id="IPR029068">
    <property type="entry name" value="Glyas_Bleomycin-R_OHBP_Dase"/>
</dbReference>
<protein>
    <submittedName>
        <fullName evidence="2">VOC family protein</fullName>
    </submittedName>
</protein>
<dbReference type="AlphaFoldDB" id="A0AA41Q9D7"/>
<organism evidence="2 3">
    <name type="scientific">Yinghuangia soli</name>
    <dbReference type="NCBI Taxonomy" id="2908204"/>
    <lineage>
        <taxon>Bacteria</taxon>
        <taxon>Bacillati</taxon>
        <taxon>Actinomycetota</taxon>
        <taxon>Actinomycetes</taxon>
        <taxon>Kitasatosporales</taxon>
        <taxon>Streptomycetaceae</taxon>
        <taxon>Yinghuangia</taxon>
    </lineage>
</organism>
<dbReference type="Pfam" id="PF00903">
    <property type="entry name" value="Glyoxalase"/>
    <property type="match status" value="1"/>
</dbReference>
<feature type="domain" description="Glyoxalase/fosfomycin resistance/dioxygenase" evidence="1">
    <location>
        <begin position="36"/>
        <end position="139"/>
    </location>
</feature>
<comment type="caution">
    <text evidence="2">The sequence shown here is derived from an EMBL/GenBank/DDBJ whole genome shotgun (WGS) entry which is preliminary data.</text>
</comment>
<dbReference type="Gene3D" id="3.10.180.10">
    <property type="entry name" value="2,3-Dihydroxybiphenyl 1,2-Dioxygenase, domain 1"/>
    <property type="match status" value="1"/>
</dbReference>
<dbReference type="RefSeq" id="WP_235058788.1">
    <property type="nucleotide sequence ID" value="NZ_JAKFHA010000071.1"/>
</dbReference>
<evidence type="ECO:0000313" key="2">
    <source>
        <dbReference type="EMBL" id="MCF2533995.1"/>
    </source>
</evidence>
<dbReference type="Proteomes" id="UP001165378">
    <property type="component" value="Unassembled WGS sequence"/>
</dbReference>
<accession>A0AA41Q9D7</accession>
<dbReference type="SUPFAM" id="SSF54593">
    <property type="entry name" value="Glyoxalase/Bleomycin resistance protein/Dihydroxybiphenyl dioxygenase"/>
    <property type="match status" value="1"/>
</dbReference>
<dbReference type="EMBL" id="JAKFHA010000071">
    <property type="protein sequence ID" value="MCF2533995.1"/>
    <property type="molecule type" value="Genomic_DNA"/>
</dbReference>
<reference evidence="2" key="1">
    <citation type="submission" date="2022-01" db="EMBL/GenBank/DDBJ databases">
        <title>Genome-Based Taxonomic Classification of the Phylum Actinobacteria.</title>
        <authorList>
            <person name="Gao Y."/>
        </authorList>
    </citation>
    <scope>NUCLEOTIDE SEQUENCE</scope>
    <source>
        <strain evidence="2">KLBMP 8922</strain>
    </source>
</reference>
<keyword evidence="3" id="KW-1185">Reference proteome</keyword>
<evidence type="ECO:0000313" key="3">
    <source>
        <dbReference type="Proteomes" id="UP001165378"/>
    </source>
</evidence>
<proteinExistence type="predicted"/>
<sequence>MTETEQQVASGASAVQVWRRVNDSSGLAEPRVLIRVFLAPGGLDAAVGFYEELQGVAADARFAFGALRLATVGAFLLLEGPEADLAPFRSTTGTLLVDDVRPYYDRLVAAGAEIVFPLQEVPTGAGFNVRHPDGTVVEYVHHRPTAEGA</sequence>
<evidence type="ECO:0000259" key="1">
    <source>
        <dbReference type="Pfam" id="PF00903"/>
    </source>
</evidence>
<dbReference type="InterPro" id="IPR004360">
    <property type="entry name" value="Glyas_Fos-R_dOase_dom"/>
</dbReference>
<name>A0AA41Q9D7_9ACTN</name>